<reference evidence="1 2" key="1">
    <citation type="submission" date="2015-06" db="EMBL/GenBank/DDBJ databases">
        <title>Genome sequence of the organohalide-respiring Dehalogenimonas alkenigignens type strain (IP3-3T).</title>
        <authorList>
            <person name="Key T.A."/>
            <person name="Richmond D.P."/>
            <person name="Bowman K.S."/>
            <person name="Cho Y.-J."/>
            <person name="Chun J."/>
            <person name="da Costa M.S."/>
            <person name="Rainey F.A."/>
            <person name="Moe W.M."/>
        </authorList>
    </citation>
    <scope>NUCLEOTIDE SEQUENCE [LARGE SCALE GENOMIC DNA]</scope>
    <source>
        <strain evidence="1 2">IP3-3</strain>
    </source>
</reference>
<protein>
    <recommendedName>
        <fullName evidence="3">Three-Cys-motif partner protein TcmP</fullName>
    </recommendedName>
</protein>
<dbReference type="NCBIfam" id="TIGR04474">
    <property type="entry name" value="tcm_partner"/>
    <property type="match status" value="1"/>
</dbReference>
<name>A0A0W0GK87_9CHLR</name>
<proteinExistence type="predicted"/>
<dbReference type="AlphaFoldDB" id="A0A0W0GK87"/>
<accession>A0A0W0GK87</accession>
<evidence type="ECO:0008006" key="3">
    <source>
        <dbReference type="Google" id="ProtNLM"/>
    </source>
</evidence>
<gene>
    <name evidence="1" type="ORF">DEALK_18110</name>
</gene>
<dbReference type="EMBL" id="LFDV01000002">
    <property type="protein sequence ID" value="KTB48964.1"/>
    <property type="molecule type" value="Genomic_DNA"/>
</dbReference>
<dbReference type="Proteomes" id="UP000053947">
    <property type="component" value="Unassembled WGS sequence"/>
</dbReference>
<evidence type="ECO:0000313" key="2">
    <source>
        <dbReference type="Proteomes" id="UP000053947"/>
    </source>
</evidence>
<keyword evidence="2" id="KW-1185">Reference proteome</keyword>
<dbReference type="InterPro" id="IPR031009">
    <property type="entry name" value="Tcm_partner"/>
</dbReference>
<dbReference type="RefSeq" id="WP_186007597.1">
    <property type="nucleotide sequence ID" value="NZ_KQ758903.1"/>
</dbReference>
<evidence type="ECO:0000313" key="1">
    <source>
        <dbReference type="EMBL" id="KTB48964.1"/>
    </source>
</evidence>
<organism evidence="1 2">
    <name type="scientific">Dehalogenimonas alkenigignens</name>
    <dbReference type="NCBI Taxonomy" id="1217799"/>
    <lineage>
        <taxon>Bacteria</taxon>
        <taxon>Bacillati</taxon>
        <taxon>Chloroflexota</taxon>
        <taxon>Dehalococcoidia</taxon>
        <taxon>Dehalococcoidales</taxon>
        <taxon>Dehalococcoidaceae</taxon>
        <taxon>Dehalogenimonas</taxon>
    </lineage>
</organism>
<comment type="caution">
    <text evidence="1">The sequence shown here is derived from an EMBL/GenBank/DDBJ whole genome shotgun (WGS) entry which is preliminary data.</text>
</comment>
<sequence>MCDRCKSKPNSDGYPLLELGPWAKNKLHYLRYYSSLFTNGMKSRWPETVYLDLFAGPGLCTVRGTGETIQGSPMIALSQMPPFTHYVFVDSDESHINSLNARSQSINAASEKLILPGNCNNSEIINKIVNFIPPNALCLAFIDPFTWDIDFKTLRALTGSRRVDIILVFQIGGIKRAIESNTTSLDQFFGDDGKWRKLVANALPNQRTRSLLDHYRHQLSSLGYLGQQYPTEVSVVNTKNVPLYYMVFATKHPRGQDFWQKAIHHSATGTRTLPGF</sequence>